<gene>
    <name evidence="2" type="ORF">GCM10017577_06720</name>
</gene>
<evidence type="ECO:0000313" key="2">
    <source>
        <dbReference type="EMBL" id="GLL09532.1"/>
    </source>
</evidence>
<dbReference type="AlphaFoldDB" id="A0A9W6KYD2"/>
<sequence length="100" mass="10602">MRLNGATSVPLSRRDIMLMGDPLLVGPVESVLSGGTPSTLRRRCARAQGRPSRAGTPDGPDREGRARGPVERGRRSRLREVPAGSAGPERAGVHRLVGGR</sequence>
<protein>
    <submittedName>
        <fullName evidence="2">Uncharacterized protein</fullName>
    </submittedName>
</protein>
<reference evidence="2" key="2">
    <citation type="submission" date="2023-01" db="EMBL/GenBank/DDBJ databases">
        <authorList>
            <person name="Sun Q."/>
            <person name="Evtushenko L."/>
        </authorList>
    </citation>
    <scope>NUCLEOTIDE SEQUENCE</scope>
    <source>
        <strain evidence="2">VKM Ac-1069</strain>
    </source>
</reference>
<keyword evidence="3" id="KW-1185">Reference proteome</keyword>
<dbReference type="Proteomes" id="UP001143463">
    <property type="component" value="Unassembled WGS sequence"/>
</dbReference>
<feature type="region of interest" description="Disordered" evidence="1">
    <location>
        <begin position="26"/>
        <end position="100"/>
    </location>
</feature>
<organism evidence="2 3">
    <name type="scientific">Pseudonocardia halophobica</name>
    <dbReference type="NCBI Taxonomy" id="29401"/>
    <lineage>
        <taxon>Bacteria</taxon>
        <taxon>Bacillati</taxon>
        <taxon>Actinomycetota</taxon>
        <taxon>Actinomycetes</taxon>
        <taxon>Pseudonocardiales</taxon>
        <taxon>Pseudonocardiaceae</taxon>
        <taxon>Pseudonocardia</taxon>
    </lineage>
</organism>
<proteinExistence type="predicted"/>
<name>A0A9W6KYD2_9PSEU</name>
<dbReference type="EMBL" id="BSFQ01000002">
    <property type="protein sequence ID" value="GLL09532.1"/>
    <property type="molecule type" value="Genomic_DNA"/>
</dbReference>
<comment type="caution">
    <text evidence="2">The sequence shown here is derived from an EMBL/GenBank/DDBJ whole genome shotgun (WGS) entry which is preliminary data.</text>
</comment>
<reference evidence="2" key="1">
    <citation type="journal article" date="2014" name="Int. J. Syst. Evol. Microbiol.">
        <title>Complete genome sequence of Corynebacterium casei LMG S-19264T (=DSM 44701T), isolated from a smear-ripened cheese.</title>
        <authorList>
            <consortium name="US DOE Joint Genome Institute (JGI-PGF)"/>
            <person name="Walter F."/>
            <person name="Albersmeier A."/>
            <person name="Kalinowski J."/>
            <person name="Ruckert C."/>
        </authorList>
    </citation>
    <scope>NUCLEOTIDE SEQUENCE</scope>
    <source>
        <strain evidence="2">VKM Ac-1069</strain>
    </source>
</reference>
<evidence type="ECO:0000256" key="1">
    <source>
        <dbReference type="SAM" id="MobiDB-lite"/>
    </source>
</evidence>
<feature type="compositionally biased region" description="Basic and acidic residues" evidence="1">
    <location>
        <begin position="59"/>
        <end position="73"/>
    </location>
</feature>
<evidence type="ECO:0000313" key="3">
    <source>
        <dbReference type="Proteomes" id="UP001143463"/>
    </source>
</evidence>
<accession>A0A9W6KYD2</accession>